<dbReference type="EMBL" id="JACZEP010000001">
    <property type="protein sequence ID" value="MBE1203669.1"/>
    <property type="molecule type" value="Genomic_DNA"/>
</dbReference>
<reference evidence="3 5" key="2">
    <citation type="submission" date="2020-09" db="EMBL/GenBank/DDBJ databases">
        <title>Draft Genome Sequence of Aminobacter carboxidus type strain DSM 1086, a soil Gram-negative carboxydobacterium.</title>
        <authorList>
            <person name="Turrini P."/>
            <person name="Tescari M."/>
            <person name="Artuso I."/>
            <person name="Lugli G.A."/>
            <person name="Frangipani E."/>
            <person name="Ventura M."/>
            <person name="Visca P."/>
        </authorList>
    </citation>
    <scope>NUCLEOTIDE SEQUENCE [LARGE SCALE GENOMIC DNA]</scope>
    <source>
        <strain evidence="3 5">DSM 1086</strain>
    </source>
</reference>
<dbReference type="Proteomes" id="UP000598227">
    <property type="component" value="Unassembled WGS sequence"/>
</dbReference>
<evidence type="ECO:0000313" key="3">
    <source>
        <dbReference type="EMBL" id="MBE1203669.1"/>
    </source>
</evidence>
<comment type="caution">
    <text evidence="2">The sequence shown here is derived from an EMBL/GenBank/DDBJ whole genome shotgun (WGS) entry which is preliminary data.</text>
</comment>
<feature type="signal peptide" evidence="1">
    <location>
        <begin position="1"/>
        <end position="20"/>
    </location>
</feature>
<evidence type="ECO:0000256" key="1">
    <source>
        <dbReference type="SAM" id="SignalP"/>
    </source>
</evidence>
<evidence type="ECO:0000313" key="5">
    <source>
        <dbReference type="Proteomes" id="UP000598227"/>
    </source>
</evidence>
<evidence type="ECO:0000313" key="2">
    <source>
        <dbReference type="EMBL" id="MBB6466582.1"/>
    </source>
</evidence>
<accession>A0A8E2BDA6</accession>
<dbReference type="AlphaFoldDB" id="A0A8E2BDA6"/>
<protein>
    <submittedName>
        <fullName evidence="2">Uncharacterized protein</fullName>
    </submittedName>
</protein>
<keyword evidence="1" id="KW-0732">Signal</keyword>
<dbReference type="EMBL" id="JACHGI010000003">
    <property type="protein sequence ID" value="MBB6466582.1"/>
    <property type="molecule type" value="Genomic_DNA"/>
</dbReference>
<evidence type="ECO:0000313" key="4">
    <source>
        <dbReference type="Proteomes" id="UP000532373"/>
    </source>
</evidence>
<dbReference type="RefSeq" id="WP_184769004.1">
    <property type="nucleotide sequence ID" value="NZ_JACHGI010000003.1"/>
</dbReference>
<keyword evidence="5" id="KW-1185">Reference proteome</keyword>
<dbReference type="Proteomes" id="UP000532373">
    <property type="component" value="Unassembled WGS sequence"/>
</dbReference>
<reference evidence="2 4" key="1">
    <citation type="submission" date="2020-08" db="EMBL/GenBank/DDBJ databases">
        <title>Genomic Encyclopedia of Type Strains, Phase IV (KMG-IV): sequencing the most valuable type-strain genomes for metagenomic binning, comparative biology and taxonomic classification.</title>
        <authorList>
            <person name="Goeker M."/>
        </authorList>
    </citation>
    <scope>NUCLEOTIDE SEQUENCE [LARGE SCALE GENOMIC DNA]</scope>
    <source>
        <strain evidence="2 4">DSM 17454</strain>
    </source>
</reference>
<sequence>MNIRTAAFAVALLIPALVRAEDIRWFGNASGDGGASLIYGTPESDYAPLSFSCENRSKEVVFTYEFEPANKSGPVVVTLRAGDIEVPINTKAEHLEEADLHLLIGKAVLDERLVDLLTSRTKLRVVVGDGSAEFPLDGTREAAKDLFATCKA</sequence>
<name>A0A8E2BDA6_9HYPH</name>
<feature type="chain" id="PRO_5034471376" evidence="1">
    <location>
        <begin position="21"/>
        <end position="152"/>
    </location>
</feature>
<proteinExistence type="predicted"/>
<organism evidence="2 4">
    <name type="scientific">Aminobacter carboxidus</name>
    <dbReference type="NCBI Taxonomy" id="376165"/>
    <lineage>
        <taxon>Bacteria</taxon>
        <taxon>Pseudomonadati</taxon>
        <taxon>Pseudomonadota</taxon>
        <taxon>Alphaproteobacteria</taxon>
        <taxon>Hyphomicrobiales</taxon>
        <taxon>Phyllobacteriaceae</taxon>
        <taxon>Aminobacter</taxon>
    </lineage>
</organism>
<gene>
    <name evidence="2" type="ORF">HNQ96_002447</name>
    <name evidence="3" type="ORF">IHE39_05120</name>
</gene>